<dbReference type="Proteomes" id="UP001333110">
    <property type="component" value="Unassembled WGS sequence"/>
</dbReference>
<keyword evidence="2" id="KW-1185">Reference proteome</keyword>
<gene>
    <name evidence="1" type="ORF">QYF61_008277</name>
</gene>
<protein>
    <submittedName>
        <fullName evidence="1">Uncharacterized protein</fullName>
    </submittedName>
</protein>
<dbReference type="EMBL" id="JAUNZN010000001">
    <property type="protein sequence ID" value="KAK4830014.1"/>
    <property type="molecule type" value="Genomic_DNA"/>
</dbReference>
<reference evidence="1 2" key="1">
    <citation type="journal article" date="2023" name="J. Hered.">
        <title>Chromosome-level genome of the wood stork (Mycteria americana) provides insight into avian chromosome evolution.</title>
        <authorList>
            <person name="Flamio R. Jr."/>
            <person name="Ramstad K.M."/>
        </authorList>
    </citation>
    <scope>NUCLEOTIDE SEQUENCE [LARGE SCALE GENOMIC DNA]</scope>
    <source>
        <strain evidence="1">JAX WOST 10</strain>
    </source>
</reference>
<dbReference type="AlphaFoldDB" id="A0AAN7S2Q9"/>
<comment type="caution">
    <text evidence="1">The sequence shown here is derived from an EMBL/GenBank/DDBJ whole genome shotgun (WGS) entry which is preliminary data.</text>
</comment>
<evidence type="ECO:0000313" key="2">
    <source>
        <dbReference type="Proteomes" id="UP001333110"/>
    </source>
</evidence>
<evidence type="ECO:0000313" key="1">
    <source>
        <dbReference type="EMBL" id="KAK4830014.1"/>
    </source>
</evidence>
<organism evidence="1 2">
    <name type="scientific">Mycteria americana</name>
    <name type="common">Wood stork</name>
    <dbReference type="NCBI Taxonomy" id="33587"/>
    <lineage>
        <taxon>Eukaryota</taxon>
        <taxon>Metazoa</taxon>
        <taxon>Chordata</taxon>
        <taxon>Craniata</taxon>
        <taxon>Vertebrata</taxon>
        <taxon>Euteleostomi</taxon>
        <taxon>Archelosauria</taxon>
        <taxon>Archosauria</taxon>
        <taxon>Dinosauria</taxon>
        <taxon>Saurischia</taxon>
        <taxon>Theropoda</taxon>
        <taxon>Coelurosauria</taxon>
        <taxon>Aves</taxon>
        <taxon>Neognathae</taxon>
        <taxon>Neoaves</taxon>
        <taxon>Aequornithes</taxon>
        <taxon>Ciconiiformes</taxon>
        <taxon>Ciconiidae</taxon>
        <taxon>Mycteria</taxon>
    </lineage>
</organism>
<proteinExistence type="predicted"/>
<sequence>MLKQSVPEGLHPVERTHAGAVCEVQPVGGTHVEEVREELQPMERTHVEEVREELQPMERTHVGEVHGGLLHGRDPMLDQGKSVFSDIDEIPPEPSLLQAKQSQLSSPILIREIILCGPLLDSLQYAHITLILRSPELDTGLQVSWEEYKDVARLCRDGVRKAKVQLELNLARNTMNNKKDFCRYISQKRKVKKGYPH</sequence>
<name>A0AAN7S2Q9_MYCAM</name>
<accession>A0AAN7S2Q9</accession>